<feature type="domain" description="Secretion system C-terminal sorting" evidence="2">
    <location>
        <begin position="291"/>
        <end position="365"/>
    </location>
</feature>
<dbReference type="RefSeq" id="WP_143148157.1">
    <property type="nucleotide sequence ID" value="NZ_FQYK01000012.1"/>
</dbReference>
<evidence type="ECO:0000313" key="3">
    <source>
        <dbReference type="EMBL" id="SHJ18564.1"/>
    </source>
</evidence>
<dbReference type="STRING" id="1178825.SAMN05216261_3084"/>
<reference evidence="3 4" key="1">
    <citation type="submission" date="2016-11" db="EMBL/GenBank/DDBJ databases">
        <authorList>
            <person name="Jaros S."/>
            <person name="Januszkiewicz K."/>
            <person name="Wedrychowicz H."/>
        </authorList>
    </citation>
    <scope>NUCLEOTIDE SEQUENCE [LARGE SCALE GENOMIC DNA]</scope>
    <source>
        <strain evidence="3 4">CGMCC 1.12213</strain>
    </source>
</reference>
<gene>
    <name evidence="3" type="ORF">SAMN05216261_3084</name>
</gene>
<dbReference type="InterPro" id="IPR026444">
    <property type="entry name" value="Secre_tail"/>
</dbReference>
<keyword evidence="4" id="KW-1185">Reference proteome</keyword>
<dbReference type="OrthoDB" id="1488158at2"/>
<dbReference type="EMBL" id="FQYK01000012">
    <property type="protein sequence ID" value="SHJ18564.1"/>
    <property type="molecule type" value="Genomic_DNA"/>
</dbReference>
<name>A0A1M6H8M7_9FLAO</name>
<dbReference type="Proteomes" id="UP000184396">
    <property type="component" value="Unassembled WGS sequence"/>
</dbReference>
<feature type="non-terminal residue" evidence="3">
    <location>
        <position position="1"/>
    </location>
</feature>
<proteinExistence type="predicted"/>
<dbReference type="NCBIfam" id="TIGR04183">
    <property type="entry name" value="Por_Secre_tail"/>
    <property type="match status" value="1"/>
</dbReference>
<protein>
    <submittedName>
        <fullName evidence="3">Por secretion system C-terminal sorting domain-containing protein</fullName>
    </submittedName>
</protein>
<evidence type="ECO:0000313" key="4">
    <source>
        <dbReference type="Proteomes" id="UP000184396"/>
    </source>
</evidence>
<accession>A0A1M6H8M7</accession>
<dbReference type="Pfam" id="PF18962">
    <property type="entry name" value="Por_Secre_tail"/>
    <property type="match status" value="1"/>
</dbReference>
<dbReference type="eggNOG" id="COG4932">
    <property type="taxonomic scope" value="Bacteria"/>
</dbReference>
<keyword evidence="1" id="KW-0732">Signal</keyword>
<evidence type="ECO:0000259" key="2">
    <source>
        <dbReference type="Pfam" id="PF18962"/>
    </source>
</evidence>
<dbReference type="AlphaFoldDB" id="A0A1M6H8M7"/>
<evidence type="ECO:0000256" key="1">
    <source>
        <dbReference type="ARBA" id="ARBA00022729"/>
    </source>
</evidence>
<organism evidence="3 4">
    <name type="scientific">Algibacter luteus</name>
    <dbReference type="NCBI Taxonomy" id="1178825"/>
    <lineage>
        <taxon>Bacteria</taxon>
        <taxon>Pseudomonadati</taxon>
        <taxon>Bacteroidota</taxon>
        <taxon>Flavobacteriia</taxon>
        <taxon>Flavobacteriales</taxon>
        <taxon>Flavobacteriaceae</taxon>
        <taxon>Algibacter</taxon>
    </lineage>
</organism>
<sequence length="367" mass="39891">SGGKAMLSATADGNINIPEGYSSIYVLTSGTDLVIEAVNTDPEFTVNSAGLYTIHTLVYDGRLESANFLDLSIVTFGSTTGVDVLNVVTNAGLCASLDVAGAPIMVEEETEICTADAGTMYSKNPIQCLVRRSATISAKTNKQPVIPNGYQQLYVLTEAHSLTILNVSDSPVFEVNHRGFYRIHSLVYNPDTLDLSVVVPGQTTGFDVVNLITENNICASLDVHGAINIVLGSKWFCYFFNKYFNGGNSGKSSLSAKGANDFSIDGFVDKYDSYEAFKKDFIKMNSISNFFPNPVVHSLNVEIELIENEVMNYNIIDVSGRSVMSGVANDLESGLQTLNTSRLNSGMYLVQFSSEYRTITNKIIVKK</sequence>